<name>A0AAD7TFX6_9APHY</name>
<protein>
    <submittedName>
        <fullName evidence="2">Uncharacterized protein</fullName>
    </submittedName>
</protein>
<keyword evidence="3" id="KW-1185">Reference proteome</keyword>
<dbReference type="AlphaFoldDB" id="A0AAD7TFX6"/>
<evidence type="ECO:0000313" key="3">
    <source>
        <dbReference type="Proteomes" id="UP001215151"/>
    </source>
</evidence>
<proteinExistence type="predicted"/>
<feature type="compositionally biased region" description="Basic and acidic residues" evidence="1">
    <location>
        <begin position="16"/>
        <end position="31"/>
    </location>
</feature>
<comment type="caution">
    <text evidence="2">The sequence shown here is derived from an EMBL/GenBank/DDBJ whole genome shotgun (WGS) entry which is preliminary data.</text>
</comment>
<dbReference type="Proteomes" id="UP001215151">
    <property type="component" value="Unassembled WGS sequence"/>
</dbReference>
<feature type="region of interest" description="Disordered" evidence="1">
    <location>
        <begin position="16"/>
        <end position="44"/>
    </location>
</feature>
<gene>
    <name evidence="2" type="ORF">ONZ51_g12771</name>
</gene>
<evidence type="ECO:0000256" key="1">
    <source>
        <dbReference type="SAM" id="MobiDB-lite"/>
    </source>
</evidence>
<organism evidence="2 3">
    <name type="scientific">Trametes cubensis</name>
    <dbReference type="NCBI Taxonomy" id="1111947"/>
    <lineage>
        <taxon>Eukaryota</taxon>
        <taxon>Fungi</taxon>
        <taxon>Dikarya</taxon>
        <taxon>Basidiomycota</taxon>
        <taxon>Agaricomycotina</taxon>
        <taxon>Agaricomycetes</taxon>
        <taxon>Polyporales</taxon>
        <taxon>Polyporaceae</taxon>
        <taxon>Trametes</taxon>
    </lineage>
</organism>
<accession>A0AAD7TFX6</accession>
<dbReference type="EMBL" id="JAPEVG010000867">
    <property type="protein sequence ID" value="KAJ8454881.1"/>
    <property type="molecule type" value="Genomic_DNA"/>
</dbReference>
<sequence length="104" mass="11325">MLALLLWCINNDPRAKMPEDMEWPTDDKVPDRYPNSTEKQLPVAPTHLVVQDNDSNKRLKSNSGSAVLVQHPSRAPLKSYHSSISVVDSGFASGSRPAAGSCPP</sequence>
<reference evidence="2" key="1">
    <citation type="submission" date="2022-11" db="EMBL/GenBank/DDBJ databases">
        <title>Genome Sequence of Cubamyces cubensis.</title>
        <authorList>
            <person name="Buettner E."/>
        </authorList>
    </citation>
    <scope>NUCLEOTIDE SEQUENCE</scope>
    <source>
        <strain evidence="2">MPL-01</strain>
    </source>
</reference>
<evidence type="ECO:0000313" key="2">
    <source>
        <dbReference type="EMBL" id="KAJ8454881.1"/>
    </source>
</evidence>